<evidence type="ECO:0000313" key="5">
    <source>
        <dbReference type="Proteomes" id="UP000618051"/>
    </source>
</evidence>
<evidence type="ECO:0000313" key="3">
    <source>
        <dbReference type="EMBL" id="KAG0115893.1"/>
    </source>
</evidence>
<accession>A0A835TSG6</accession>
<sequence length="432" mass="47498">MKKLLQSGEEDASSPSGLPDVVSHPGTSLERSTSQPPVEVVSVATLQVTLWVILEVHIFLLKGPGTSRKAMMGTHKLLYGSSLAAWEMHLSPSNDMRCVGQSNENYSSWYVWFLVLFFLAVLLSCGMCCCLQCWLKRRSCLPRRTMAVFALSSSDAFCATEAAPCPFSGSLSPCMTAEISSSPAPCFSLGETELPPSYEDRSSIMLKECEIKSALSRLAERLKSSNISSEREGRTKFNRINAKRASPSWVSLQHLSSLGEAEGAFASLGSSRDVGSGAVTEHSSASGRYMQQVSRDPDKMQPSDPAMPSQQDHPNLYWMPRNTLWKSREERSTMLSVDGVIFITSLDPIKNVCDTFPPQATAFCTHLWIEKTKKTKGESSAFTIQQSVQVDIIKNPAEKKAKKQPTYWRRNFMPAGAQHIQGSANSSAQPCS</sequence>
<proteinExistence type="predicted"/>
<dbReference type="EMBL" id="JADDUC020000011">
    <property type="protein sequence ID" value="KAI1235885.1"/>
    <property type="molecule type" value="Genomic_DNA"/>
</dbReference>
<name>A0A835TSG6_9PASS</name>
<organism evidence="3">
    <name type="scientific">Lamprotornis superbus</name>
    <dbReference type="NCBI Taxonomy" id="245042"/>
    <lineage>
        <taxon>Eukaryota</taxon>
        <taxon>Metazoa</taxon>
        <taxon>Chordata</taxon>
        <taxon>Craniata</taxon>
        <taxon>Vertebrata</taxon>
        <taxon>Euteleostomi</taxon>
        <taxon>Archelosauria</taxon>
        <taxon>Archosauria</taxon>
        <taxon>Dinosauria</taxon>
        <taxon>Saurischia</taxon>
        <taxon>Theropoda</taxon>
        <taxon>Coelurosauria</taxon>
        <taxon>Aves</taxon>
        <taxon>Neognathae</taxon>
        <taxon>Neoaves</taxon>
        <taxon>Telluraves</taxon>
        <taxon>Australaves</taxon>
        <taxon>Passeriformes</taxon>
        <taxon>Sturnidae</taxon>
        <taxon>Lamprotornis</taxon>
    </lineage>
</organism>
<reference evidence="3" key="1">
    <citation type="submission" date="2020-10" db="EMBL/GenBank/DDBJ databases">
        <title>Feather gene expression reveals the developmental basis of iridescence in African starlings.</title>
        <authorList>
            <person name="Rubenstein D.R."/>
        </authorList>
    </citation>
    <scope>NUCLEOTIDE SEQUENCE</scope>
    <source>
        <strain evidence="3">SS15</strain>
        <tissue evidence="3">Liver</tissue>
    </source>
</reference>
<comment type="caution">
    <text evidence="3">The sequence shown here is derived from an EMBL/GenBank/DDBJ whole genome shotgun (WGS) entry which is preliminary data.</text>
</comment>
<dbReference type="PANTHER" id="PTHR36467">
    <property type="entry name" value="TRANSMEMBRANE PROTEIN 207"/>
    <property type="match status" value="1"/>
</dbReference>
<evidence type="ECO:0008006" key="6">
    <source>
        <dbReference type="Google" id="ProtNLM"/>
    </source>
</evidence>
<keyword evidence="2" id="KW-1133">Transmembrane helix</keyword>
<dbReference type="Proteomes" id="UP000618051">
    <property type="component" value="Unassembled WGS sequence"/>
</dbReference>
<feature type="region of interest" description="Disordered" evidence="1">
    <location>
        <begin position="269"/>
        <end position="316"/>
    </location>
</feature>
<feature type="compositionally biased region" description="Polar residues" evidence="1">
    <location>
        <begin position="281"/>
        <end position="294"/>
    </location>
</feature>
<dbReference type="PANTHER" id="PTHR36467:SF1">
    <property type="entry name" value="TRANSMEMBRANE PROTEIN 207"/>
    <property type="match status" value="1"/>
</dbReference>
<reference evidence="4" key="3">
    <citation type="submission" date="2022-01" db="EMBL/GenBank/DDBJ databases">
        <authorList>
            <person name="Rubenstein D.R."/>
        </authorList>
    </citation>
    <scope>NUCLEOTIDE SEQUENCE</scope>
    <source>
        <strain evidence="4">SS15</strain>
        <tissue evidence="4">Liver</tissue>
    </source>
</reference>
<dbReference type="AlphaFoldDB" id="A0A835TSG6"/>
<dbReference type="EMBL" id="JADDUC010000192">
    <property type="protein sequence ID" value="KAG0115893.1"/>
    <property type="molecule type" value="Genomic_DNA"/>
</dbReference>
<evidence type="ECO:0000313" key="4">
    <source>
        <dbReference type="EMBL" id="KAI1235885.1"/>
    </source>
</evidence>
<keyword evidence="2" id="KW-0472">Membrane</keyword>
<dbReference type="InterPro" id="IPR039490">
    <property type="entry name" value="TMEM207"/>
</dbReference>
<dbReference type="OrthoDB" id="9907850at2759"/>
<feature type="region of interest" description="Disordered" evidence="1">
    <location>
        <begin position="1"/>
        <end position="33"/>
    </location>
</feature>
<evidence type="ECO:0000256" key="2">
    <source>
        <dbReference type="SAM" id="Phobius"/>
    </source>
</evidence>
<reference evidence="4 5" key="2">
    <citation type="journal article" date="2021" name="J. Hered.">
        <title>Feather Gene Expression Elucidates the Developmental Basis of Plumage Iridescence in African Starlings.</title>
        <authorList>
            <person name="Rubenstein D.R."/>
            <person name="Corvelo A."/>
            <person name="MacManes M.D."/>
            <person name="Maia R."/>
            <person name="Narzisi G."/>
            <person name="Rousaki A."/>
            <person name="Vandenabeele P."/>
            <person name="Shawkey M.D."/>
            <person name="Solomon J."/>
        </authorList>
    </citation>
    <scope>NUCLEOTIDE SEQUENCE [LARGE SCALE GENOMIC DNA]</scope>
    <source>
        <strain evidence="4">SS15</strain>
    </source>
</reference>
<evidence type="ECO:0000256" key="1">
    <source>
        <dbReference type="SAM" id="MobiDB-lite"/>
    </source>
</evidence>
<protein>
    <recommendedName>
        <fullName evidence="6">Transmembrane protein 207</fullName>
    </recommendedName>
</protein>
<gene>
    <name evidence="4" type="ORF">IHE44_0001976</name>
    <name evidence="3" type="ORF">IHE44_004996</name>
</gene>
<keyword evidence="2" id="KW-0812">Transmembrane</keyword>
<keyword evidence="5" id="KW-1185">Reference proteome</keyword>
<feature type="transmembrane region" description="Helical" evidence="2">
    <location>
        <begin position="109"/>
        <end position="135"/>
    </location>
</feature>